<feature type="transmembrane region" description="Helical" evidence="1">
    <location>
        <begin position="38"/>
        <end position="59"/>
    </location>
</feature>
<sequence>MRPTKGTLLAALAVLACAVGWGLSLLWETVTGRYLPVPWTTGAALALLAAALLIWALLVRPRLKHHEGARPLEAIVAARTAALAMAASRTGALAGGVYLGIGLSFVSRFAQESGRDRVVSCTFSVVASVAVVVVALWLERLCRVPEPPDDPGLGTGGPVPG</sequence>
<dbReference type="AlphaFoldDB" id="A0A6J7PL86"/>
<organism evidence="3">
    <name type="scientific">freshwater metagenome</name>
    <dbReference type="NCBI Taxonomy" id="449393"/>
    <lineage>
        <taxon>unclassified sequences</taxon>
        <taxon>metagenomes</taxon>
        <taxon>ecological metagenomes</taxon>
    </lineage>
</organism>
<name>A0A6J7PL86_9ZZZZ</name>
<proteinExistence type="predicted"/>
<dbReference type="InterPro" id="IPR021517">
    <property type="entry name" value="DUF3180"/>
</dbReference>
<dbReference type="EMBL" id="CAFBOZ010000105">
    <property type="protein sequence ID" value="CAB5004003.1"/>
    <property type="molecule type" value="Genomic_DNA"/>
</dbReference>
<accession>A0A6J7PL86</accession>
<keyword evidence="1" id="KW-0472">Membrane</keyword>
<gene>
    <name evidence="2" type="ORF">UFOPK3773_01482</name>
    <name evidence="3" type="ORF">UFOPK3992_00847</name>
</gene>
<keyword evidence="1" id="KW-1133">Transmembrane helix</keyword>
<dbReference type="EMBL" id="CAFBNF010000180">
    <property type="protein sequence ID" value="CAB4952324.1"/>
    <property type="molecule type" value="Genomic_DNA"/>
</dbReference>
<keyword evidence="1" id="KW-0812">Transmembrane</keyword>
<evidence type="ECO:0000256" key="1">
    <source>
        <dbReference type="SAM" id="Phobius"/>
    </source>
</evidence>
<evidence type="ECO:0000313" key="2">
    <source>
        <dbReference type="EMBL" id="CAB4952324.1"/>
    </source>
</evidence>
<feature type="transmembrane region" description="Helical" evidence="1">
    <location>
        <begin position="117"/>
        <end position="138"/>
    </location>
</feature>
<reference evidence="3" key="1">
    <citation type="submission" date="2020-05" db="EMBL/GenBank/DDBJ databases">
        <authorList>
            <person name="Chiriac C."/>
            <person name="Salcher M."/>
            <person name="Ghai R."/>
            <person name="Kavagutti S V."/>
        </authorList>
    </citation>
    <scope>NUCLEOTIDE SEQUENCE</scope>
</reference>
<protein>
    <submittedName>
        <fullName evidence="3">Unannotated protein</fullName>
    </submittedName>
</protein>
<feature type="transmembrane region" description="Helical" evidence="1">
    <location>
        <begin position="80"/>
        <end position="105"/>
    </location>
</feature>
<dbReference type="Pfam" id="PF11377">
    <property type="entry name" value="DUF3180"/>
    <property type="match status" value="1"/>
</dbReference>
<dbReference type="PROSITE" id="PS51257">
    <property type="entry name" value="PROKAR_LIPOPROTEIN"/>
    <property type="match status" value="1"/>
</dbReference>
<evidence type="ECO:0000313" key="3">
    <source>
        <dbReference type="EMBL" id="CAB5004003.1"/>
    </source>
</evidence>